<sequence length="30" mass="3177">MRYKCLASLLGARNLRVVGESAIGKIGKGD</sequence>
<gene>
    <name evidence="1" type="ORF">SFRICE_036138</name>
</gene>
<evidence type="ECO:0000313" key="1">
    <source>
        <dbReference type="EMBL" id="SOQ51331.1"/>
    </source>
</evidence>
<name>A0A2H1WE53_SPOFR</name>
<protein>
    <submittedName>
        <fullName evidence="1">SFRICE_036138</fullName>
    </submittedName>
</protein>
<dbReference type="AlphaFoldDB" id="A0A2H1WE53"/>
<proteinExistence type="predicted"/>
<reference evidence="1" key="1">
    <citation type="submission" date="2016-07" db="EMBL/GenBank/DDBJ databases">
        <authorList>
            <person name="Bretaudeau A."/>
        </authorList>
    </citation>
    <scope>NUCLEOTIDE SEQUENCE</scope>
    <source>
        <strain evidence="1">Rice</strain>
        <tissue evidence="1">Whole body</tissue>
    </source>
</reference>
<accession>A0A2H1WE53</accession>
<organism evidence="1">
    <name type="scientific">Spodoptera frugiperda</name>
    <name type="common">Fall armyworm</name>
    <dbReference type="NCBI Taxonomy" id="7108"/>
    <lineage>
        <taxon>Eukaryota</taxon>
        <taxon>Metazoa</taxon>
        <taxon>Ecdysozoa</taxon>
        <taxon>Arthropoda</taxon>
        <taxon>Hexapoda</taxon>
        <taxon>Insecta</taxon>
        <taxon>Pterygota</taxon>
        <taxon>Neoptera</taxon>
        <taxon>Endopterygota</taxon>
        <taxon>Lepidoptera</taxon>
        <taxon>Glossata</taxon>
        <taxon>Ditrysia</taxon>
        <taxon>Noctuoidea</taxon>
        <taxon>Noctuidae</taxon>
        <taxon>Amphipyrinae</taxon>
        <taxon>Spodoptera</taxon>
    </lineage>
</organism>
<dbReference type="EMBL" id="ODYU01008053">
    <property type="protein sequence ID" value="SOQ51331.1"/>
    <property type="molecule type" value="Genomic_DNA"/>
</dbReference>